<keyword evidence="4 9" id="KW-0347">Helicase</keyword>
<feature type="compositionally biased region" description="Basic and acidic residues" evidence="10">
    <location>
        <begin position="234"/>
        <end position="252"/>
    </location>
</feature>
<dbReference type="GO" id="GO:0043139">
    <property type="term" value="F:5'-3' DNA helicase activity"/>
    <property type="evidence" value="ECO:0007669"/>
    <property type="project" value="UniProtKB-EC"/>
</dbReference>
<comment type="caution">
    <text evidence="16">The sequence shown here is derived from an EMBL/GenBank/DDBJ whole genome shotgun (WGS) entry which is preliminary data.</text>
</comment>
<dbReference type="Pfam" id="PF14214">
    <property type="entry name" value="Helitron_like_N"/>
    <property type="match status" value="1"/>
</dbReference>
<evidence type="ECO:0000259" key="15">
    <source>
        <dbReference type="Pfam" id="PF21530"/>
    </source>
</evidence>
<protein>
    <recommendedName>
        <fullName evidence="9">ATP-dependent DNA helicase</fullName>
        <ecNumber evidence="9">5.6.2.3</ecNumber>
    </recommendedName>
</protein>
<comment type="catalytic activity">
    <reaction evidence="9">
        <text>ATP + H2O = ADP + phosphate + H(+)</text>
        <dbReference type="Rhea" id="RHEA:13065"/>
        <dbReference type="ChEBI" id="CHEBI:15377"/>
        <dbReference type="ChEBI" id="CHEBI:15378"/>
        <dbReference type="ChEBI" id="CHEBI:30616"/>
        <dbReference type="ChEBI" id="CHEBI:43474"/>
        <dbReference type="ChEBI" id="CHEBI:456216"/>
        <dbReference type="EC" id="5.6.2.3"/>
    </reaction>
</comment>
<dbReference type="EC" id="5.6.2.3" evidence="9"/>
<proteinExistence type="inferred from homology"/>
<keyword evidence="2 9" id="KW-0227">DNA damage</keyword>
<keyword evidence="17" id="KW-1185">Reference proteome</keyword>
<evidence type="ECO:0000256" key="10">
    <source>
        <dbReference type="SAM" id="MobiDB-lite"/>
    </source>
</evidence>
<dbReference type="InterPro" id="IPR049163">
    <property type="entry name" value="Pif1-like_2B_dom"/>
</dbReference>
<comment type="cofactor">
    <cofactor evidence="9">
        <name>Mg(2+)</name>
        <dbReference type="ChEBI" id="CHEBI:18420"/>
    </cofactor>
</comment>
<feature type="compositionally biased region" description="Basic and acidic residues" evidence="10">
    <location>
        <begin position="305"/>
        <end position="336"/>
    </location>
</feature>
<evidence type="ECO:0000256" key="2">
    <source>
        <dbReference type="ARBA" id="ARBA00022763"/>
    </source>
</evidence>
<keyword evidence="6" id="KW-0238">DNA-binding</keyword>
<feature type="compositionally biased region" description="Basic and acidic residues" evidence="10">
    <location>
        <begin position="259"/>
        <end position="298"/>
    </location>
</feature>
<evidence type="ECO:0000256" key="1">
    <source>
        <dbReference type="ARBA" id="ARBA00022741"/>
    </source>
</evidence>
<dbReference type="Gene3D" id="3.40.50.300">
    <property type="entry name" value="P-loop containing nucleotide triphosphate hydrolases"/>
    <property type="match status" value="2"/>
</dbReference>
<keyword evidence="9" id="KW-0233">DNA recombination</keyword>
<evidence type="ECO:0000256" key="8">
    <source>
        <dbReference type="ARBA" id="ARBA00023235"/>
    </source>
</evidence>
<dbReference type="InterPro" id="IPR006928">
    <property type="entry name" value="Herpes_teg_USP"/>
</dbReference>
<dbReference type="InterPro" id="IPR027417">
    <property type="entry name" value="P-loop_NTPase"/>
</dbReference>
<feature type="domain" description="DUF6570" evidence="14">
    <location>
        <begin position="428"/>
        <end position="552"/>
    </location>
</feature>
<accession>A0A7D9ISC4</accession>
<evidence type="ECO:0000259" key="13">
    <source>
        <dbReference type="Pfam" id="PF14214"/>
    </source>
</evidence>
<evidence type="ECO:0000259" key="14">
    <source>
        <dbReference type="Pfam" id="PF20209"/>
    </source>
</evidence>
<dbReference type="GO" id="GO:0006281">
    <property type="term" value="P:DNA repair"/>
    <property type="evidence" value="ECO:0007669"/>
    <property type="project" value="UniProtKB-KW"/>
</dbReference>
<feature type="domain" description="Peptidase C76" evidence="11">
    <location>
        <begin position="29"/>
        <end position="188"/>
    </location>
</feature>
<evidence type="ECO:0000259" key="12">
    <source>
        <dbReference type="Pfam" id="PF05970"/>
    </source>
</evidence>
<dbReference type="GO" id="GO:0005524">
    <property type="term" value="F:ATP binding"/>
    <property type="evidence" value="ECO:0007669"/>
    <property type="project" value="UniProtKB-KW"/>
</dbReference>
<dbReference type="Proteomes" id="UP001152795">
    <property type="component" value="Unassembled WGS sequence"/>
</dbReference>
<name>A0A7D9ISC4_PARCT</name>
<dbReference type="Pfam" id="PF21530">
    <property type="entry name" value="Pif1_2B_dom"/>
    <property type="match status" value="1"/>
</dbReference>
<comment type="similarity">
    <text evidence="9">Belongs to the helicase family.</text>
</comment>
<sequence>MANDVEENPGPTIYDVVDPTKTICADFSQGNTKKFRQNAGKQCLAMSLTAIIYNHITNANEWDSTILNSILCAGNNLYSFISNSVNKSYLLLTDVPEMVSVFDGIYCMQYGDPFAGDLFMENTALPYYSIENALNNLFTETHSNYQHCMLTIGCNTVAIFKTSEGTFKVFDSHSRDLYGIPHCILASVDSIESLLIYFQSTVPPGNETPFEVKGVTVQLNSDITQISGLASSESAKECVKQNQKESRLENARKYKKAKQAAETETEKQTRLGNAREYRKAKRASETEHEKQTRLENAREHRKAKRASETENEKQTRHESARNYEKRKRGQDTETEKQTCLASASQNKRKRLCASTQIPNQQDYLNKFDIEKDGGIHEQSWAKFNINKFYKSIQFFISQCTICQEAWPLNSKPRSPDCYICSRCARDTKSPRKFSLENSMIPSPVPTELQNLTQVEEMLIARALPIMRVYIKPGGQRGYLGHCVNLPQNVKELATSLPRYPKDLSVIIVKVKGKDNSFRDVSVRREKVHNALLWLVQNNPHYAELEINEDALNSLPENGIPADLMTVETENEIISSDDVMSDLGPPTENPSEDIVYNNSTDMNSFLPVGEQQEQEIEAVRNQLSANEPMPWPAIESEPLNEYQISHLATMAFPTLFPDGKGDPTNQSILRNVPLQERIKHLLKFAESIDGEAHLTIDELREMAQSDNSALFLSKVSRYIGNIAGTNAYWNKVREELKAIITNVGAPTLFFTFSSADMHWPELHALFGANTGNATSEVRRQNVINNPHIVDWFFTQRLDKFVKHWLCDTLGAKWHWFRYEYQGRGSIHCHGTAKLNNDPGLCQLTQTALKGFLAQKVKEKNDCPDTTELDQDIEAGKKAAETACQYVDWLLSTVNPNPPDEDMWIRPEIHPCQKHHNDIPEFDVQSDYVDLLNMVQRHTRCSTSYCLRKKSGESELKCRFHFPFDHCCRTKLEFEEIDTKGDNIQYRAKIITKRNDSRLNNHQQLQLQAWRANCDIQVVIDHYACVEYLTKYAAKGEPRSPILKQAFNSIVQNVDNNTDPHRAIKKIVMKSLGERDYAAQETMHHLLSLKLHSSSFKVIPVSLNGSRRVRNNISIEDGDSCTDNSLLDVYANRQEYDSSQTIRDMNFVQFATTYTVVNNELSKLPENVVPRVFPTYSPNPKGPNFGLYCKYQLLRYKPWSTTQNNAWGDLEPTDEILTNHWQEFLQTPYAQTHVPDWFDKLQTVIHSQQEPEDEPCEGQGNTREEWMILSDLHTPFENSEQTPESTYDWHQDRAQYSEQQIHEIPAWIKNKKDNHINNEHYEAVDINSFSEMQGLAYNIVNTHLSNTSCDKEPLCLIVIGVAGTGKSYLINALRNLLQNKCAVTATTGKAAFNVQGITIHSLLKLPVGSRGKKDLTGQTLCRLQESSNGVEYIIIDEYSMLGQVTFGWVDKRCKQATGCNDKVLGGKSFILFGDPGQLPPVADKPLYHAKPSNAVGEQGYQSYSMFDKVIKLTVNQRVQGMSSEQVTFRDLLLRLRKGESTVDDWKLLLTRQPSAISNLSEFEDATRLFYSNEQVANYNHDQLSKLEHPVAHINACHSSAIAKKIPSEDMSGLEPVLFLAKGARVMLTMNLWSSVGLCNGATGTIVDFIFESNHRPPDLPVAVIVQFENYRGPSLDHTRLSCVPICPITVSFQSENGFHERQQLPLRLAWALTIHKSQGLTLPKAWIDIGKSERTAGVSYVAISRVKTLSSCVIEPMTYERLTSLKSSANLQFRLEEENRLDRLAQSTHSAFSSSNYCG</sequence>
<keyword evidence="5 9" id="KW-0067">ATP-binding</keyword>
<evidence type="ECO:0000256" key="4">
    <source>
        <dbReference type="ARBA" id="ARBA00022806"/>
    </source>
</evidence>
<feature type="domain" description="DNA helicase Pif1-like 2B" evidence="15">
    <location>
        <begin position="1614"/>
        <end position="1646"/>
    </location>
</feature>
<dbReference type="InterPro" id="IPR051055">
    <property type="entry name" value="PIF1_helicase"/>
</dbReference>
<dbReference type="PANTHER" id="PTHR47642:SF5">
    <property type="entry name" value="ATP-DEPENDENT DNA HELICASE"/>
    <property type="match status" value="1"/>
</dbReference>
<dbReference type="InterPro" id="IPR046700">
    <property type="entry name" value="DUF6570"/>
</dbReference>
<keyword evidence="8" id="KW-0413">Isomerase</keyword>
<keyword evidence="3 9" id="KW-0378">Hydrolase</keyword>
<evidence type="ECO:0000313" key="16">
    <source>
        <dbReference type="EMBL" id="CAB4015213.1"/>
    </source>
</evidence>
<evidence type="ECO:0000256" key="9">
    <source>
        <dbReference type="RuleBase" id="RU363044"/>
    </source>
</evidence>
<keyword evidence="1 9" id="KW-0547">Nucleotide-binding</keyword>
<dbReference type="Pfam" id="PF05970">
    <property type="entry name" value="PIF1"/>
    <property type="match status" value="1"/>
</dbReference>
<feature type="region of interest" description="Disordered" evidence="10">
    <location>
        <begin position="234"/>
        <end position="341"/>
    </location>
</feature>
<dbReference type="GO" id="GO:0006310">
    <property type="term" value="P:DNA recombination"/>
    <property type="evidence" value="ECO:0007669"/>
    <property type="project" value="UniProtKB-KW"/>
</dbReference>
<feature type="domain" description="DNA helicase Pif1-like DEAD-box helicase" evidence="12">
    <location>
        <begin position="1343"/>
        <end position="1538"/>
    </location>
</feature>
<dbReference type="Gene3D" id="3.90.70.120">
    <property type="match status" value="1"/>
</dbReference>
<evidence type="ECO:0000256" key="7">
    <source>
        <dbReference type="ARBA" id="ARBA00023204"/>
    </source>
</evidence>
<gene>
    <name evidence="16" type="ORF">PACLA_8A046855</name>
</gene>
<dbReference type="InterPro" id="IPR010285">
    <property type="entry name" value="DNA_helicase_pif1-like_DEAD"/>
</dbReference>
<evidence type="ECO:0000256" key="3">
    <source>
        <dbReference type="ARBA" id="ARBA00022801"/>
    </source>
</evidence>
<dbReference type="SUPFAM" id="SSF52540">
    <property type="entry name" value="P-loop containing nucleoside triphosphate hydrolases"/>
    <property type="match status" value="2"/>
</dbReference>
<dbReference type="GO" id="GO:0000723">
    <property type="term" value="P:telomere maintenance"/>
    <property type="evidence" value="ECO:0007669"/>
    <property type="project" value="InterPro"/>
</dbReference>
<evidence type="ECO:0000313" key="17">
    <source>
        <dbReference type="Proteomes" id="UP001152795"/>
    </source>
</evidence>
<dbReference type="InterPro" id="IPR025476">
    <property type="entry name" value="Helitron_helicase-like"/>
</dbReference>
<reference evidence="16" key="1">
    <citation type="submission" date="2020-04" db="EMBL/GenBank/DDBJ databases">
        <authorList>
            <person name="Alioto T."/>
            <person name="Alioto T."/>
            <person name="Gomez Garrido J."/>
        </authorList>
    </citation>
    <scope>NUCLEOTIDE SEQUENCE</scope>
    <source>
        <strain evidence="16">A484AB</strain>
    </source>
</reference>
<organism evidence="16 17">
    <name type="scientific">Paramuricea clavata</name>
    <name type="common">Red gorgonian</name>
    <name type="synonym">Violescent sea-whip</name>
    <dbReference type="NCBI Taxonomy" id="317549"/>
    <lineage>
        <taxon>Eukaryota</taxon>
        <taxon>Metazoa</taxon>
        <taxon>Cnidaria</taxon>
        <taxon>Anthozoa</taxon>
        <taxon>Octocorallia</taxon>
        <taxon>Malacalcyonacea</taxon>
        <taxon>Plexauridae</taxon>
        <taxon>Paramuricea</taxon>
    </lineage>
</organism>
<dbReference type="EMBL" id="CACRXK020008627">
    <property type="protein sequence ID" value="CAB4015213.1"/>
    <property type="molecule type" value="Genomic_DNA"/>
</dbReference>
<evidence type="ECO:0000256" key="6">
    <source>
        <dbReference type="ARBA" id="ARBA00023125"/>
    </source>
</evidence>
<feature type="domain" description="Helitron helicase-like" evidence="13">
    <location>
        <begin position="692"/>
        <end position="829"/>
    </location>
</feature>
<evidence type="ECO:0000259" key="11">
    <source>
        <dbReference type="Pfam" id="PF04843"/>
    </source>
</evidence>
<dbReference type="Pfam" id="PF20209">
    <property type="entry name" value="DUF6570"/>
    <property type="match status" value="1"/>
</dbReference>
<dbReference type="CDD" id="cd18809">
    <property type="entry name" value="SF1_C_RecD"/>
    <property type="match status" value="1"/>
</dbReference>
<dbReference type="PANTHER" id="PTHR47642">
    <property type="entry name" value="ATP-DEPENDENT DNA HELICASE"/>
    <property type="match status" value="1"/>
</dbReference>
<keyword evidence="7 9" id="KW-0234">DNA repair</keyword>
<evidence type="ECO:0000256" key="5">
    <source>
        <dbReference type="ARBA" id="ARBA00022840"/>
    </source>
</evidence>
<dbReference type="Pfam" id="PF04843">
    <property type="entry name" value="Herpes_teg_N"/>
    <property type="match status" value="1"/>
</dbReference>
<dbReference type="GO" id="GO:0016787">
    <property type="term" value="F:hydrolase activity"/>
    <property type="evidence" value="ECO:0007669"/>
    <property type="project" value="UniProtKB-KW"/>
</dbReference>
<dbReference type="OrthoDB" id="7470624at2759"/>